<evidence type="ECO:0000256" key="1">
    <source>
        <dbReference type="ARBA" id="ARBA00004123"/>
    </source>
</evidence>
<dbReference type="GO" id="GO:0000014">
    <property type="term" value="F:single-stranded DNA endodeoxyribonuclease activity"/>
    <property type="evidence" value="ECO:0007669"/>
    <property type="project" value="TreeGrafter"/>
</dbReference>
<dbReference type="InterPro" id="IPR010994">
    <property type="entry name" value="RuvA_2-like"/>
</dbReference>
<dbReference type="Pfam" id="PF02732">
    <property type="entry name" value="ERCC4"/>
    <property type="match status" value="1"/>
</dbReference>
<accession>A0A553PDT1</accession>
<evidence type="ECO:0000256" key="2">
    <source>
        <dbReference type="ARBA" id="ARBA00010015"/>
    </source>
</evidence>
<dbReference type="GO" id="GO:0003684">
    <property type="term" value="F:damaged DNA binding"/>
    <property type="evidence" value="ECO:0007669"/>
    <property type="project" value="TreeGrafter"/>
</dbReference>
<name>A0A553PDT1_TIGCA</name>
<dbReference type="Gene3D" id="3.40.50.10130">
    <property type="match status" value="1"/>
</dbReference>
<feature type="region of interest" description="Disordered" evidence="11">
    <location>
        <begin position="848"/>
        <end position="884"/>
    </location>
</feature>
<dbReference type="CDD" id="cd20078">
    <property type="entry name" value="XPF_nuclease_XPF_euk"/>
    <property type="match status" value="1"/>
</dbReference>
<dbReference type="GO" id="GO:0000712">
    <property type="term" value="P:resolution of meiotic recombination intermediates"/>
    <property type="evidence" value="ECO:0007669"/>
    <property type="project" value="TreeGrafter"/>
</dbReference>
<keyword evidence="8" id="KW-0234">DNA repair</keyword>
<comment type="similarity">
    <text evidence="2">Belongs to the XPF family.</text>
</comment>
<evidence type="ECO:0000313" key="14">
    <source>
        <dbReference type="Proteomes" id="UP000318571"/>
    </source>
</evidence>
<keyword evidence="9" id="KW-0539">Nucleus</keyword>
<comment type="caution">
    <text evidence="13">The sequence shown here is derived from an EMBL/GenBank/DDBJ whole genome shotgun (WGS) entry which is preliminary data.</text>
</comment>
<keyword evidence="14" id="KW-1185">Reference proteome</keyword>
<feature type="compositionally biased region" description="Basic residues" evidence="11">
    <location>
        <begin position="874"/>
        <end position="884"/>
    </location>
</feature>
<dbReference type="InterPro" id="IPR011335">
    <property type="entry name" value="Restrct_endonuc-II-like"/>
</dbReference>
<reference evidence="13 14" key="1">
    <citation type="journal article" date="2018" name="Nat. Ecol. Evol.">
        <title>Genomic signatures of mitonuclear coevolution across populations of Tigriopus californicus.</title>
        <authorList>
            <person name="Barreto F.S."/>
            <person name="Watson E.T."/>
            <person name="Lima T.G."/>
            <person name="Willett C.S."/>
            <person name="Edmands S."/>
            <person name="Li W."/>
            <person name="Burton R.S."/>
        </authorList>
    </citation>
    <scope>NUCLEOTIDE SEQUENCE [LARGE SCALE GENOMIC DNA]</scope>
    <source>
        <strain evidence="13 14">San Diego</strain>
    </source>
</reference>
<dbReference type="PANTHER" id="PTHR10150">
    <property type="entry name" value="DNA REPAIR ENDONUCLEASE XPF"/>
    <property type="match status" value="1"/>
</dbReference>
<dbReference type="STRING" id="6832.A0A553PDT1"/>
<evidence type="ECO:0000256" key="3">
    <source>
        <dbReference type="ARBA" id="ARBA00022722"/>
    </source>
</evidence>
<dbReference type="Proteomes" id="UP000318571">
    <property type="component" value="Chromosome 2"/>
</dbReference>
<dbReference type="SUPFAM" id="SSF47781">
    <property type="entry name" value="RuvA domain 2-like"/>
    <property type="match status" value="1"/>
</dbReference>
<organism evidence="13 14">
    <name type="scientific">Tigriopus californicus</name>
    <name type="common">Marine copepod</name>
    <dbReference type="NCBI Taxonomy" id="6832"/>
    <lineage>
        <taxon>Eukaryota</taxon>
        <taxon>Metazoa</taxon>
        <taxon>Ecdysozoa</taxon>
        <taxon>Arthropoda</taxon>
        <taxon>Crustacea</taxon>
        <taxon>Multicrustacea</taxon>
        <taxon>Hexanauplia</taxon>
        <taxon>Copepoda</taxon>
        <taxon>Harpacticoida</taxon>
        <taxon>Harpacticidae</taxon>
        <taxon>Tigriopus</taxon>
    </lineage>
</organism>
<keyword evidence="5" id="KW-0227">DNA damage</keyword>
<keyword evidence="6" id="KW-0378">Hydrolase</keyword>
<evidence type="ECO:0000313" key="13">
    <source>
        <dbReference type="EMBL" id="TRY75836.1"/>
    </source>
</evidence>
<dbReference type="SMART" id="SM00891">
    <property type="entry name" value="ERCC4"/>
    <property type="match status" value="1"/>
</dbReference>
<dbReference type="InterPro" id="IPR006166">
    <property type="entry name" value="ERCC4_domain"/>
</dbReference>
<feature type="domain" description="ERCC4" evidence="12">
    <location>
        <begin position="626"/>
        <end position="706"/>
    </location>
</feature>
<evidence type="ECO:0000256" key="9">
    <source>
        <dbReference type="ARBA" id="ARBA00023242"/>
    </source>
</evidence>
<evidence type="ECO:0000256" key="5">
    <source>
        <dbReference type="ARBA" id="ARBA00022763"/>
    </source>
</evidence>
<evidence type="ECO:0000256" key="4">
    <source>
        <dbReference type="ARBA" id="ARBA00022759"/>
    </source>
</evidence>
<dbReference type="OrthoDB" id="361020at2759"/>
<protein>
    <recommendedName>
        <fullName evidence="10">DNA repair endonuclease XPF</fullName>
    </recommendedName>
</protein>
<evidence type="ECO:0000256" key="7">
    <source>
        <dbReference type="ARBA" id="ARBA00023125"/>
    </source>
</evidence>
<evidence type="ECO:0000256" key="6">
    <source>
        <dbReference type="ARBA" id="ARBA00022801"/>
    </source>
</evidence>
<dbReference type="GO" id="GO:0000724">
    <property type="term" value="P:double-strand break repair via homologous recombination"/>
    <property type="evidence" value="ECO:0007669"/>
    <property type="project" value="TreeGrafter"/>
</dbReference>
<dbReference type="SUPFAM" id="SSF52980">
    <property type="entry name" value="Restriction endonuclease-like"/>
    <property type="match status" value="1"/>
</dbReference>
<keyword evidence="7" id="KW-0238">DNA-binding</keyword>
<evidence type="ECO:0000259" key="12">
    <source>
        <dbReference type="SMART" id="SM00891"/>
    </source>
</evidence>
<dbReference type="FunFam" id="3.40.50.10130:FF:000002">
    <property type="entry name" value="DNA repair endonuclease XPF"/>
    <property type="match status" value="1"/>
</dbReference>
<dbReference type="GO" id="GO:0000110">
    <property type="term" value="C:nucleotide-excision repair factor 1 complex"/>
    <property type="evidence" value="ECO:0007669"/>
    <property type="project" value="TreeGrafter"/>
</dbReference>
<sequence>MLEYENQMLLDIVSTDGLVLAAKGLGLERVFQALLKIYSDPGNLVLVLGTTDQEEQYFIQALNTDEQVKKKARKITTDISIPERQRVYLEGGVLFITTRILVVDLLMERVPIHLITGILLYRAHQTAMSCQETFILRLFRQKNKTGFIKAFSTAPGSFRSGFSSVERAMRNLFLAHLYLWPRFRSEVTESLAVAQPDVVELHMELTPAMMTIQTAVLDLVNFTLQELRRLNPTLEGYDEMTVENAISKAFHKILQKELDPVWHQLSWKTKQLVADIKTLRLLLTYLTQYDCITFYAFVSSLRTTENAMRSGGWMILDAAETLFMTAKERLFGKCKDAQDFEKKRKKLTSKSSINDDLSFETNPKWEALIEVMNEIKTDVAKNESKDRVFSDKVLILTSDDRTSTQVQDVLSDGPKALLVRLYNKSLGEKYGFIPGGLTPTERCDLTDSKKEPKHKGLGKKSKIGNGQTLTQMARTEEAIEAKLLQVTDSPLVLVQSIQVGIFELYKMVYELKPRFVIMYDIEMSVVRLLEVFQAKHPDYQIRVFFMMFDKSVEEQAYLTTLRKEKEAFEGLIKEKSSMVIPNDREGRSGENPDLLRDASKASDIIMEKSNASTRKGGGELVMGSSKIIVDMREFRSELPSLIHRRGIDIEPVTIEVGDYILTPEICVERKSISDLIGSLQNGRLFNQATSMTRFYPKPMLLIEFDQNKPFALQGKYYMSRDIGSSDITARLQLLTIHFPKLRILWSPSPHATAELFEDLKKGREQPCAEKAAAISMDFIDDYSVDRFNPAIHDFVSKLPGITSTNVFAVLNRAENLADLINYSQEELSDILGSKQNAEILYSALHEKSEPVEGGNANGPNMKRKMAQREQGGKSRGRFKTKRKN</sequence>
<dbReference type="EMBL" id="VCGU01000005">
    <property type="protein sequence ID" value="TRY75836.1"/>
    <property type="molecule type" value="Genomic_DNA"/>
</dbReference>
<evidence type="ECO:0000256" key="10">
    <source>
        <dbReference type="ARBA" id="ARBA00072370"/>
    </source>
</evidence>
<keyword evidence="3" id="KW-0540">Nuclease</keyword>
<evidence type="ECO:0000256" key="8">
    <source>
        <dbReference type="ARBA" id="ARBA00023204"/>
    </source>
</evidence>
<dbReference type="AlphaFoldDB" id="A0A553PDT1"/>
<keyword evidence="4" id="KW-0255">Endonuclease</keyword>
<dbReference type="InterPro" id="IPR047520">
    <property type="entry name" value="XPF_nuclease"/>
</dbReference>
<dbReference type="OMA" id="THILDIM"/>
<dbReference type="GO" id="GO:0003697">
    <property type="term" value="F:single-stranded DNA binding"/>
    <property type="evidence" value="ECO:0007669"/>
    <property type="project" value="TreeGrafter"/>
</dbReference>
<gene>
    <name evidence="13" type="ORF">TCAL_00578</name>
</gene>
<dbReference type="GO" id="GO:1901255">
    <property type="term" value="P:nucleotide-excision repair involved in interstrand cross-link repair"/>
    <property type="evidence" value="ECO:0007669"/>
    <property type="project" value="TreeGrafter"/>
</dbReference>
<comment type="subcellular location">
    <subcellularLocation>
        <location evidence="1">Nucleus</location>
    </subcellularLocation>
</comment>
<dbReference type="Gene3D" id="1.10.150.20">
    <property type="entry name" value="5' to 3' exonuclease, C-terminal subdomain"/>
    <property type="match status" value="1"/>
</dbReference>
<dbReference type="PANTHER" id="PTHR10150:SF0">
    <property type="entry name" value="DNA REPAIR ENDONUCLEASE XPF"/>
    <property type="match status" value="1"/>
</dbReference>
<evidence type="ECO:0000256" key="11">
    <source>
        <dbReference type="SAM" id="MobiDB-lite"/>
    </source>
</evidence>
<proteinExistence type="inferred from homology"/>